<sequence>MIDRNSMNREIKKNQLRRQIVSSSPQDGTDSQEIIKKALTRMKKRRIRIALVLFLVLLAGAIGVYEYFTLYQYTQYGVAWNKDMNEGSYVGYLSFGSNVLKYSKDGASYLDSQGKEVWIQSYEMKSPRAYVNGNYAAIADQQGNSIYIFDKSGKTGIATTVLPVVKATVSSYGVVAAILEDSTSNYIYFFKRDGSVLDVKIKALLGGISGYPVDISLSPDGTQLIGAYAYLKNGTLNGRVAFHNFAEIGKNVNDRLVGGFDEPYDSSLVAQVQFLDDTYSCAFADNSVSFYSTKNELSPELIRQVAVEEEIRSVFYSEKYVGLIVSNPEGENPYRLDVYKPNGNLVFSKGFQYQYTHADIDGDHVILYNEDSCRVYNMSGRLKFAGTFDFPISKIRNGRFPNTLIVTGPQNMKEIRLQIGGQYQ</sequence>
<dbReference type="STRING" id="29354.IO98_14630"/>
<keyword evidence="2" id="KW-0472">Membrane</keyword>
<dbReference type="SUPFAM" id="SSF75011">
    <property type="entry name" value="3-carboxy-cis,cis-mucoante lactonizing enzyme"/>
    <property type="match status" value="1"/>
</dbReference>
<keyword evidence="2" id="KW-1133">Transmembrane helix</keyword>
<dbReference type="Pfam" id="PF18975">
    <property type="entry name" value="DUF5711"/>
    <property type="match status" value="1"/>
</dbReference>
<evidence type="ECO:0000256" key="2">
    <source>
        <dbReference type="SAM" id="Phobius"/>
    </source>
</evidence>
<dbReference type="EMBL" id="JPME01000017">
    <property type="protein sequence ID" value="KEZ89535.1"/>
    <property type="molecule type" value="Genomic_DNA"/>
</dbReference>
<proteinExistence type="predicted"/>
<dbReference type="OrthoDB" id="1779345at2"/>
<dbReference type="InterPro" id="IPR043765">
    <property type="entry name" value="DUF5711"/>
</dbReference>
<reference evidence="3 4" key="1">
    <citation type="submission" date="2014-07" db="EMBL/GenBank/DDBJ databases">
        <title>Draft genome of Clostridium celerecrescens 152B isolated from sediments associated with methane hydrate from Krishna Godavari basin.</title>
        <authorList>
            <person name="Honkalas V.S."/>
            <person name="Dabir A.P."/>
            <person name="Arora P."/>
            <person name="Dhakephalkar P.K."/>
        </authorList>
    </citation>
    <scope>NUCLEOTIDE SEQUENCE [LARGE SCALE GENOMIC DNA]</scope>
    <source>
        <strain evidence="3 4">152B</strain>
    </source>
</reference>
<gene>
    <name evidence="3" type="ORF">IO98_14630</name>
</gene>
<dbReference type="Proteomes" id="UP000028525">
    <property type="component" value="Unassembled WGS sequence"/>
</dbReference>
<protein>
    <submittedName>
        <fullName evidence="3">Uncharacterized protein</fullName>
    </submittedName>
</protein>
<feature type="compositionally biased region" description="Polar residues" evidence="1">
    <location>
        <begin position="20"/>
        <end position="29"/>
    </location>
</feature>
<evidence type="ECO:0000313" key="3">
    <source>
        <dbReference type="EMBL" id="KEZ89535.1"/>
    </source>
</evidence>
<evidence type="ECO:0000256" key="1">
    <source>
        <dbReference type="SAM" id="MobiDB-lite"/>
    </source>
</evidence>
<comment type="caution">
    <text evidence="3">The sequence shown here is derived from an EMBL/GenBank/DDBJ whole genome shotgun (WGS) entry which is preliminary data.</text>
</comment>
<evidence type="ECO:0000313" key="4">
    <source>
        <dbReference type="Proteomes" id="UP000028525"/>
    </source>
</evidence>
<feature type="region of interest" description="Disordered" evidence="1">
    <location>
        <begin position="1"/>
        <end position="29"/>
    </location>
</feature>
<feature type="transmembrane region" description="Helical" evidence="2">
    <location>
        <begin position="49"/>
        <end position="68"/>
    </location>
</feature>
<organism evidence="3 4">
    <name type="scientific">Lacrimispora celerecrescens</name>
    <dbReference type="NCBI Taxonomy" id="29354"/>
    <lineage>
        <taxon>Bacteria</taxon>
        <taxon>Bacillati</taxon>
        <taxon>Bacillota</taxon>
        <taxon>Clostridia</taxon>
        <taxon>Lachnospirales</taxon>
        <taxon>Lachnospiraceae</taxon>
        <taxon>Lacrimispora</taxon>
    </lineage>
</organism>
<dbReference type="RefSeq" id="WP_038282251.1">
    <property type="nucleotide sequence ID" value="NZ_JPME01000017.1"/>
</dbReference>
<name>A0A084JKQ1_9FIRM</name>
<accession>A0A084JKQ1</accession>
<dbReference type="AlphaFoldDB" id="A0A084JKQ1"/>
<keyword evidence="2" id="KW-0812">Transmembrane</keyword>
<feature type="compositionally biased region" description="Basic and acidic residues" evidence="1">
    <location>
        <begin position="1"/>
        <end position="13"/>
    </location>
</feature>
<keyword evidence="4" id="KW-1185">Reference proteome</keyword>